<name>A0A1C1C6H3_9EURO</name>
<dbReference type="EMBL" id="LGRB01000021">
    <property type="protein sequence ID" value="OCT44143.1"/>
    <property type="molecule type" value="Genomic_DNA"/>
</dbReference>
<keyword evidence="2" id="KW-1185">Reference proteome</keyword>
<dbReference type="VEuPathDB" id="FungiDB:CLCR_00745"/>
<protein>
    <submittedName>
        <fullName evidence="1">Uncharacterized protein</fullName>
    </submittedName>
</protein>
<evidence type="ECO:0000313" key="1">
    <source>
        <dbReference type="EMBL" id="OCT44143.1"/>
    </source>
</evidence>
<gene>
    <name evidence="1" type="ORF">CLCR_00745</name>
</gene>
<sequence>MVCAKLQYLQDKIKSEMSLKLRRTSEELTRNSYIMYDDVELHCDAEEGMCAGSLGRCHDASMNFRCSGDRLFAAKKQEFFTLSISLLQH</sequence>
<reference evidence="2" key="1">
    <citation type="submission" date="2015-07" db="EMBL/GenBank/DDBJ databases">
        <authorList>
            <person name="Teixeira M.M."/>
            <person name="Souza R.C."/>
            <person name="Almeida L.G."/>
            <person name="Vicente V.A."/>
            <person name="de Hoog S."/>
            <person name="Bocca A.L."/>
            <person name="de Almeida S.R."/>
            <person name="Vasconcelos A.T."/>
            <person name="Felipe M.S."/>
        </authorList>
    </citation>
    <scope>NUCLEOTIDE SEQUENCE [LARGE SCALE GENOMIC DNA]</scope>
    <source>
        <strain evidence="2">KSF</strain>
    </source>
</reference>
<dbReference type="Proteomes" id="UP000094526">
    <property type="component" value="Unassembled WGS sequence"/>
</dbReference>
<organism evidence="1 2">
    <name type="scientific">Cladophialophora carrionii</name>
    <dbReference type="NCBI Taxonomy" id="86049"/>
    <lineage>
        <taxon>Eukaryota</taxon>
        <taxon>Fungi</taxon>
        <taxon>Dikarya</taxon>
        <taxon>Ascomycota</taxon>
        <taxon>Pezizomycotina</taxon>
        <taxon>Eurotiomycetes</taxon>
        <taxon>Chaetothyriomycetidae</taxon>
        <taxon>Chaetothyriales</taxon>
        <taxon>Herpotrichiellaceae</taxon>
        <taxon>Cladophialophora</taxon>
    </lineage>
</organism>
<evidence type="ECO:0000313" key="2">
    <source>
        <dbReference type="Proteomes" id="UP000094526"/>
    </source>
</evidence>
<dbReference type="AlphaFoldDB" id="A0A1C1C6H3"/>
<comment type="caution">
    <text evidence="1">The sequence shown here is derived from an EMBL/GenBank/DDBJ whole genome shotgun (WGS) entry which is preliminary data.</text>
</comment>
<accession>A0A1C1C6H3</accession>
<proteinExistence type="predicted"/>